<feature type="transmembrane region" description="Helical" evidence="6">
    <location>
        <begin position="789"/>
        <end position="812"/>
    </location>
</feature>
<dbReference type="Pfam" id="PF10337">
    <property type="entry name" value="ArAE_2_N"/>
    <property type="match status" value="1"/>
</dbReference>
<dbReference type="PANTHER" id="PTHR37994:SF4">
    <property type="entry name" value="ER TRANSPORTER 6TM N-TERMINAL DOMAIN-CONTAINING PROTEIN-RELATED"/>
    <property type="match status" value="1"/>
</dbReference>
<feature type="transmembrane region" description="Helical" evidence="6">
    <location>
        <begin position="200"/>
        <end position="223"/>
    </location>
</feature>
<sequence length="1160" mass="127887">MRSSLLETPLRTEYQQKETSNPSPLLLQTIPFVHRNGIGSDLASVMASSNVLHSFVAFLWGRRQENALWQALLKYAIAIAFALALAFLPAFRIASTFLIPMIVAFAHPGQRMGLMIQSLLMVLFGAGIGLSWSLLGLRLALLVGNNTAAASTIRALFLLVLILVHGYLRSSNPRLMLFVTFLLITAVVTVQLPITVTGIIFTTAYIPLLVGAGLLLIVNLAIFPELSSSYLGSTTIDTLSETVDTLTRATNWFVTPGGDPDTVSAEMVHSKNEPSMSVKSGAVAKFLSQFPNPFRSAKHGSALSSTPHHSTNLSALTEQKPKLRACLARCKAVQNEVNFEISFSPLPPTALKPISIQYMTGLVRNVTTLIGACENKFVVVGKNEQSDEKNGANGKRDKTAGKKSGPKASRRVSRANHFPSVKPIKEIETSSAELLEAILTRIRGPAQVFQVSVAEAANLVILCLAYCFDVPRLPSGAAAPRTVSLQELDVRIDKFARSLTLFDTEAANQLRENMMDKSYEPVDFMPGMETFMVSSFILSLRDSAAQLLEMLRHLRLLVESRQRHNDHSRLWVPQLTIFRQWLAKRKPTRAAEPAEVPSIIQTPVEGHVPGPIPAVDRPDARHTPYEEGRIGQTVQWAELKSPRKIKSSKKRARRKSELQNLDWMAKTREKAADALEWAQKSNDLDYALKLAVAMFLLLWPAFFASWRPWYTQVRGIWAPMQLMLVFEVCIGSSAFGFFLRLIGVVYGCVAGFAAYEIGRGNRVAVAVALFLVMMPSIYLHLVAPQYAKVAIVSIVSMSVVALASINGTVPAYEIFYKRLVAFLVGGIVAMLVEVVIAPVRARDRLVECLSYSVRQIQKMEMTLAVGIEGPWSPNIRSQALLSRFNRARDKAHGALADAESALPFCLREPRLKGSFKPLAPIYTEITYVLHQIIDRMDNLVQLRRTYGSSILEDLNPKVYAYRRNVAASTTLMLFSVNEALTNWLPLPQFLPSARLALIRLISRVREIVASDNTSPSPRTELDEETATLITKRKFLSWNAGAVGQIEIVEYLEELIELVKLLVGVNGFRGGMLEQSSFGAEVLVQTARTPEPEPGESGGGWSPVRWTATTVEAIDECETGSEGGSWDEGIPLSLQRVGTRLRRGSSVVRRRTASSAGIGIR</sequence>
<protein>
    <submittedName>
        <fullName evidence="9">Malate transporter, aliminium toerance</fullName>
    </submittedName>
</protein>
<reference evidence="9 10" key="1">
    <citation type="journal article" date="2020" name="G3 (Bethesda)">
        <title>Genetic Underpinnings of Host Manipulation by Ophiocordyceps as Revealed by Comparative Transcriptomics.</title>
        <authorList>
            <person name="Will I."/>
            <person name="Das B."/>
            <person name="Trinh T."/>
            <person name="Brachmann A."/>
            <person name="Ohm R.A."/>
            <person name="de Bekker C."/>
        </authorList>
    </citation>
    <scope>NUCLEOTIDE SEQUENCE [LARGE SCALE GENOMIC DNA]</scope>
    <source>
        <strain evidence="9 10">EC05</strain>
    </source>
</reference>
<comment type="caution">
    <text evidence="9">The sequence shown here is derived from an EMBL/GenBank/DDBJ whole genome shotgun (WGS) entry which is preliminary data.</text>
</comment>
<dbReference type="Proteomes" id="UP000562929">
    <property type="component" value="Unassembled WGS sequence"/>
</dbReference>
<feature type="transmembrane region" description="Helical" evidence="6">
    <location>
        <begin position="73"/>
        <end position="106"/>
    </location>
</feature>
<feature type="region of interest" description="Disordered" evidence="5">
    <location>
        <begin position="1"/>
        <end position="21"/>
    </location>
</feature>
<dbReference type="AlphaFoldDB" id="A0A8H4Q654"/>
<dbReference type="Pfam" id="PF13515">
    <property type="entry name" value="FUSC_2"/>
    <property type="match status" value="1"/>
</dbReference>
<evidence type="ECO:0000259" key="7">
    <source>
        <dbReference type="Pfam" id="PF10337"/>
    </source>
</evidence>
<evidence type="ECO:0000256" key="1">
    <source>
        <dbReference type="ARBA" id="ARBA00004141"/>
    </source>
</evidence>
<feature type="transmembrane region" description="Helical" evidence="6">
    <location>
        <begin position="118"/>
        <end position="141"/>
    </location>
</feature>
<dbReference type="EMBL" id="JAACLJ010000004">
    <property type="protein sequence ID" value="KAF4587358.1"/>
    <property type="molecule type" value="Genomic_DNA"/>
</dbReference>
<dbReference type="GO" id="GO:0016020">
    <property type="term" value="C:membrane"/>
    <property type="evidence" value="ECO:0007669"/>
    <property type="project" value="UniProtKB-SubCell"/>
</dbReference>
<feature type="transmembrane region" description="Helical" evidence="6">
    <location>
        <begin position="819"/>
        <end position="839"/>
    </location>
</feature>
<evidence type="ECO:0000259" key="8">
    <source>
        <dbReference type="Pfam" id="PF13515"/>
    </source>
</evidence>
<dbReference type="OrthoDB" id="68611at2759"/>
<dbReference type="InterPro" id="IPR049453">
    <property type="entry name" value="Memb_transporter_dom"/>
</dbReference>
<dbReference type="InterPro" id="IPR018823">
    <property type="entry name" value="ArAE_2_N"/>
</dbReference>
<evidence type="ECO:0000256" key="3">
    <source>
        <dbReference type="ARBA" id="ARBA00022989"/>
    </source>
</evidence>
<proteinExistence type="predicted"/>
<dbReference type="PANTHER" id="PTHR37994">
    <property type="entry name" value="ARAE_2_N DOMAIN-CONTAINING PROTEIN-RELATED"/>
    <property type="match status" value="1"/>
</dbReference>
<feature type="transmembrane region" description="Helical" evidence="6">
    <location>
        <begin position="763"/>
        <end position="783"/>
    </location>
</feature>
<feature type="transmembrane region" description="Helical" evidence="6">
    <location>
        <begin position="175"/>
        <end position="194"/>
    </location>
</feature>
<evidence type="ECO:0000256" key="2">
    <source>
        <dbReference type="ARBA" id="ARBA00022692"/>
    </source>
</evidence>
<dbReference type="InterPro" id="IPR023244">
    <property type="entry name" value="Brefeldin_A-sensitivity_4"/>
</dbReference>
<evidence type="ECO:0000256" key="4">
    <source>
        <dbReference type="ARBA" id="ARBA00023136"/>
    </source>
</evidence>
<keyword evidence="3 6" id="KW-1133">Transmembrane helix</keyword>
<feature type="domain" description="Integral membrane bound transporter" evidence="8">
    <location>
        <begin position="702"/>
        <end position="832"/>
    </location>
</feature>
<evidence type="ECO:0000256" key="6">
    <source>
        <dbReference type="SAM" id="Phobius"/>
    </source>
</evidence>
<gene>
    <name evidence="9" type="ORF">GQ602_004051</name>
</gene>
<feature type="region of interest" description="Disordered" evidence="5">
    <location>
        <begin position="384"/>
        <end position="415"/>
    </location>
</feature>
<keyword evidence="4 6" id="KW-0472">Membrane</keyword>
<comment type="subcellular location">
    <subcellularLocation>
        <location evidence="1">Membrane</location>
        <topology evidence="1">Multi-pass membrane protein</topology>
    </subcellularLocation>
</comment>
<keyword evidence="2 6" id="KW-0812">Transmembrane</keyword>
<evidence type="ECO:0000313" key="9">
    <source>
        <dbReference type="EMBL" id="KAF4587358.1"/>
    </source>
</evidence>
<organism evidence="9 10">
    <name type="scientific">Ophiocordyceps camponoti-floridani</name>
    <dbReference type="NCBI Taxonomy" id="2030778"/>
    <lineage>
        <taxon>Eukaryota</taxon>
        <taxon>Fungi</taxon>
        <taxon>Dikarya</taxon>
        <taxon>Ascomycota</taxon>
        <taxon>Pezizomycotina</taxon>
        <taxon>Sordariomycetes</taxon>
        <taxon>Hypocreomycetidae</taxon>
        <taxon>Hypocreales</taxon>
        <taxon>Ophiocordycipitaceae</taxon>
        <taxon>Ophiocordyceps</taxon>
    </lineage>
</organism>
<name>A0A8H4Q654_9HYPO</name>
<dbReference type="PRINTS" id="PR02047">
    <property type="entry name" value="BREFELDNASP4"/>
</dbReference>
<feature type="compositionally biased region" description="Basic residues" evidence="5">
    <location>
        <begin position="404"/>
        <end position="414"/>
    </location>
</feature>
<keyword evidence="10" id="KW-1185">Reference proteome</keyword>
<feature type="transmembrane region" description="Helical" evidence="6">
    <location>
        <begin position="724"/>
        <end position="751"/>
    </location>
</feature>
<feature type="transmembrane region" description="Helical" evidence="6">
    <location>
        <begin position="147"/>
        <end position="168"/>
    </location>
</feature>
<feature type="domain" description="Putative ER transporter 6TM N-terminal" evidence="7">
    <location>
        <begin position="147"/>
        <end position="393"/>
    </location>
</feature>
<evidence type="ECO:0000256" key="5">
    <source>
        <dbReference type="SAM" id="MobiDB-lite"/>
    </source>
</evidence>
<evidence type="ECO:0000313" key="10">
    <source>
        <dbReference type="Proteomes" id="UP000562929"/>
    </source>
</evidence>
<feature type="compositionally biased region" description="Basic and acidic residues" evidence="5">
    <location>
        <begin position="384"/>
        <end position="400"/>
    </location>
</feature>
<accession>A0A8H4Q654</accession>